<evidence type="ECO:0000256" key="2">
    <source>
        <dbReference type="ARBA" id="ARBA00022475"/>
    </source>
</evidence>
<accession>A0A285X4C1</accession>
<dbReference type="SUPFAM" id="SSF63825">
    <property type="entry name" value="YWTD domain"/>
    <property type="match status" value="1"/>
</dbReference>
<protein>
    <submittedName>
        <fullName evidence="5">Uncharacterized protein YjiK</fullName>
    </submittedName>
</protein>
<dbReference type="Proteomes" id="UP000219193">
    <property type="component" value="Unassembled WGS sequence"/>
</dbReference>
<dbReference type="Gene3D" id="2.130.10.10">
    <property type="entry name" value="YVTN repeat-like/Quinoprotein amine dehydrogenase"/>
    <property type="match status" value="1"/>
</dbReference>
<evidence type="ECO:0000313" key="6">
    <source>
        <dbReference type="Proteomes" id="UP000219193"/>
    </source>
</evidence>
<dbReference type="InterPro" id="IPR015943">
    <property type="entry name" value="WD40/YVTN_repeat-like_dom_sf"/>
</dbReference>
<comment type="subcellular location">
    <subcellularLocation>
        <location evidence="1">Cell membrane</location>
    </subcellularLocation>
</comment>
<dbReference type="OrthoDB" id="5292493at2"/>
<dbReference type="InterPro" id="IPR009722">
    <property type="entry name" value="YjiK/CarP"/>
</dbReference>
<keyword evidence="6" id="KW-1185">Reference proteome</keyword>
<dbReference type="EMBL" id="OCMF01000002">
    <property type="protein sequence ID" value="SOC80118.1"/>
    <property type="molecule type" value="Genomic_DNA"/>
</dbReference>
<sequence length="297" mass="34017">MPSEFSIFRKNESMSEKKIVILITAGLIFLTAVFFYTVRDEAEEYRSSISKEVVVEQTWKLPKELKEVSAIAFLKEDLLACIQDEDGIIFLFDLHTSKVVKKIPFGKGGDYEGIAVHQNIIFVLQANGTIYRINNIDGKPKVESFETPFSSKNDMEGMFFDVSRNRLLVSVKERDLHSKDFKGIYAIDPETMELEEAAVYKMSFKEEMFRPKNKKNEGSFFPSEINRNSKTSEILVLEAREPKLLILDPNGKPKALHRLDRKFFPQPEGLAFDNNGNLYISTEGEPGMIHRVNLNTK</sequence>
<dbReference type="Pfam" id="PF06977">
    <property type="entry name" value="SdiA-regulated"/>
    <property type="match status" value="1"/>
</dbReference>
<feature type="transmembrane region" description="Helical" evidence="4">
    <location>
        <begin position="20"/>
        <end position="38"/>
    </location>
</feature>
<evidence type="ECO:0000256" key="3">
    <source>
        <dbReference type="ARBA" id="ARBA00023136"/>
    </source>
</evidence>
<evidence type="ECO:0000256" key="4">
    <source>
        <dbReference type="SAM" id="Phobius"/>
    </source>
</evidence>
<keyword evidence="3 4" id="KW-0472">Membrane</keyword>
<keyword evidence="2" id="KW-1003">Cell membrane</keyword>
<keyword evidence="4" id="KW-0812">Transmembrane</keyword>
<dbReference type="AlphaFoldDB" id="A0A285X4C1"/>
<proteinExistence type="predicted"/>
<organism evidence="5 6">
    <name type="scientific">Salinimicrobium sediminis</name>
    <dbReference type="NCBI Taxonomy" id="1343891"/>
    <lineage>
        <taxon>Bacteria</taxon>
        <taxon>Pseudomonadati</taxon>
        <taxon>Bacteroidota</taxon>
        <taxon>Flavobacteriia</taxon>
        <taxon>Flavobacteriales</taxon>
        <taxon>Flavobacteriaceae</taxon>
        <taxon>Salinimicrobium</taxon>
    </lineage>
</organism>
<evidence type="ECO:0000313" key="5">
    <source>
        <dbReference type="EMBL" id="SOC80118.1"/>
    </source>
</evidence>
<keyword evidence="4" id="KW-1133">Transmembrane helix</keyword>
<evidence type="ECO:0000256" key="1">
    <source>
        <dbReference type="ARBA" id="ARBA00004236"/>
    </source>
</evidence>
<dbReference type="GO" id="GO:0005886">
    <property type="term" value="C:plasma membrane"/>
    <property type="evidence" value="ECO:0007669"/>
    <property type="project" value="UniProtKB-SubCell"/>
</dbReference>
<gene>
    <name evidence="5" type="ORF">SAMN06296241_1663</name>
</gene>
<reference evidence="6" key="1">
    <citation type="submission" date="2017-09" db="EMBL/GenBank/DDBJ databases">
        <authorList>
            <person name="Varghese N."/>
            <person name="Submissions S."/>
        </authorList>
    </citation>
    <scope>NUCLEOTIDE SEQUENCE [LARGE SCALE GENOMIC DNA]</scope>
    <source>
        <strain evidence="6">CGMCC 1.12641</strain>
    </source>
</reference>
<name>A0A285X4C1_9FLAO</name>